<evidence type="ECO:0000256" key="1">
    <source>
        <dbReference type="ARBA" id="ARBA00001933"/>
    </source>
</evidence>
<keyword evidence="7" id="KW-1185">Reference proteome</keyword>
<evidence type="ECO:0000256" key="3">
    <source>
        <dbReference type="ARBA" id="ARBA00022679"/>
    </source>
</evidence>
<gene>
    <name evidence="6" type="ORF">F8144_10770</name>
</gene>
<dbReference type="InterPro" id="IPR015424">
    <property type="entry name" value="PyrdxlP-dep_Trfase"/>
</dbReference>
<evidence type="ECO:0000259" key="5">
    <source>
        <dbReference type="Pfam" id="PF00155"/>
    </source>
</evidence>
<evidence type="ECO:0000256" key="4">
    <source>
        <dbReference type="ARBA" id="ARBA00022898"/>
    </source>
</evidence>
<dbReference type="InterPro" id="IPR050859">
    <property type="entry name" value="Class-I_PLP-dep_aminotransf"/>
</dbReference>
<proteinExistence type="predicted"/>
<keyword evidence="2 6" id="KW-0032">Aminotransferase</keyword>
<comment type="cofactor">
    <cofactor evidence="1">
        <name>pyridoxal 5'-phosphate</name>
        <dbReference type="ChEBI" id="CHEBI:597326"/>
    </cofactor>
</comment>
<dbReference type="Gene3D" id="3.40.640.10">
    <property type="entry name" value="Type I PLP-dependent aspartate aminotransferase-like (Major domain)"/>
    <property type="match status" value="1"/>
</dbReference>
<name>A0A7J5DK21_9ACTN</name>
<dbReference type="GO" id="GO:0005829">
    <property type="term" value="C:cytosol"/>
    <property type="evidence" value="ECO:0007669"/>
    <property type="project" value="TreeGrafter"/>
</dbReference>
<dbReference type="PANTHER" id="PTHR42790:SF4">
    <property type="entry name" value="VALINE--PYRUVATE AMINOTRANSFERASE"/>
    <property type="match status" value="1"/>
</dbReference>
<dbReference type="PANTHER" id="PTHR42790">
    <property type="entry name" value="AMINOTRANSFERASE"/>
    <property type="match status" value="1"/>
</dbReference>
<accession>A0A7J5DK21</accession>
<dbReference type="Proteomes" id="UP000442990">
    <property type="component" value="Unassembled WGS sequence"/>
</dbReference>
<protein>
    <submittedName>
        <fullName evidence="6">Aminotransferase class I/II-fold pyridoxal phosphate-dependent enzyme</fullName>
    </submittedName>
</protein>
<feature type="domain" description="Aminotransferase class I/classII large" evidence="5">
    <location>
        <begin position="35"/>
        <end position="411"/>
    </location>
</feature>
<dbReference type="EMBL" id="WBKG01000006">
    <property type="protein sequence ID" value="KAB1989007.1"/>
    <property type="molecule type" value="Genomic_DNA"/>
</dbReference>
<dbReference type="SUPFAM" id="SSF53383">
    <property type="entry name" value="PLP-dependent transferases"/>
    <property type="match status" value="1"/>
</dbReference>
<organism evidence="6 7">
    <name type="scientific">Streptomyces triticiradicis</name>
    <dbReference type="NCBI Taxonomy" id="2651189"/>
    <lineage>
        <taxon>Bacteria</taxon>
        <taxon>Bacillati</taxon>
        <taxon>Actinomycetota</taxon>
        <taxon>Actinomycetes</taxon>
        <taxon>Kitasatosporales</taxon>
        <taxon>Streptomycetaceae</taxon>
        <taxon>Streptomyces</taxon>
    </lineage>
</organism>
<dbReference type="InterPro" id="IPR004839">
    <property type="entry name" value="Aminotransferase_I/II_large"/>
</dbReference>
<dbReference type="InterPro" id="IPR015421">
    <property type="entry name" value="PyrdxlP-dep_Trfase_major"/>
</dbReference>
<dbReference type="AlphaFoldDB" id="A0A7J5DK21"/>
<keyword evidence="4" id="KW-0663">Pyridoxal phosphate</keyword>
<dbReference type="GO" id="GO:0009042">
    <property type="term" value="F:valine-pyruvate transaminase activity"/>
    <property type="evidence" value="ECO:0007669"/>
    <property type="project" value="TreeGrafter"/>
</dbReference>
<evidence type="ECO:0000256" key="2">
    <source>
        <dbReference type="ARBA" id="ARBA00022576"/>
    </source>
</evidence>
<keyword evidence="3 6" id="KW-0808">Transferase</keyword>
<dbReference type="Pfam" id="PF00155">
    <property type="entry name" value="Aminotran_1_2"/>
    <property type="match status" value="1"/>
</dbReference>
<evidence type="ECO:0000313" key="7">
    <source>
        <dbReference type="Proteomes" id="UP000442990"/>
    </source>
</evidence>
<sequence length="426" mass="46844">MQLSSRGRQMSRLSGIRSIMEDIAAVGNGAGSGEWLNLSPGNPSHIPEVVAAWHRLTREALDERFVESSTRYGPSRGTSELVEAVVDYFNLTYGWSIGPENVVVGPGSQMLSFIATTLFTGPDTDGVVQPLVLPRLPDYTGYQGLGLDPGGIVGLEPLIVPEGRHSFHYAVDTDALARQSRMGMMLLSNPANPTGSSIEAGELKALIETAERRDVPLVLDHAYGEPFPGVVQTRLAPVLHSHVINLFTLSKAGLPGERIAFAIGPAELVDPMVSFIANSALHAPQLLQAAVERSLRTREIDTLTTQHIKPYYKAKRAMAEELLTGALPDSMDWRLHSSDGGMFCWLSIDHDWFDDLELYQLLKRKRMFVVPGRHFFVEPLDTPFLRTHGKRCVRLSLSCDEWAVAEGIDRLGEALEELRVNARAGE</sequence>
<reference evidence="6 7" key="1">
    <citation type="submission" date="2019-09" db="EMBL/GenBank/DDBJ databases">
        <title>Isolation and identification of active actinomycetes.</title>
        <authorList>
            <person name="Yu Z."/>
            <person name="Han C."/>
            <person name="Yu B."/>
        </authorList>
    </citation>
    <scope>NUCLEOTIDE SEQUENCE [LARGE SCALE GENOMIC DNA]</scope>
    <source>
        <strain evidence="6 7">NEAU-H2</strain>
    </source>
</reference>
<evidence type="ECO:0000313" key="6">
    <source>
        <dbReference type="EMBL" id="KAB1989007.1"/>
    </source>
</evidence>
<comment type="caution">
    <text evidence="6">The sequence shown here is derived from an EMBL/GenBank/DDBJ whole genome shotgun (WGS) entry which is preliminary data.</text>
</comment>
<dbReference type="GO" id="GO:1901605">
    <property type="term" value="P:alpha-amino acid metabolic process"/>
    <property type="evidence" value="ECO:0007669"/>
    <property type="project" value="TreeGrafter"/>
</dbReference>
<dbReference type="GO" id="GO:0030170">
    <property type="term" value="F:pyridoxal phosphate binding"/>
    <property type="evidence" value="ECO:0007669"/>
    <property type="project" value="InterPro"/>
</dbReference>
<dbReference type="RefSeq" id="WP_151469036.1">
    <property type="nucleotide sequence ID" value="NZ_WBKG01000006.1"/>
</dbReference>
<dbReference type="CDD" id="cd00609">
    <property type="entry name" value="AAT_like"/>
    <property type="match status" value="1"/>
</dbReference>